<dbReference type="AlphaFoldDB" id="A0AAN9M8N7"/>
<dbReference type="EMBL" id="JAYMYQ010000002">
    <property type="protein sequence ID" value="KAK7350265.1"/>
    <property type="molecule type" value="Genomic_DNA"/>
</dbReference>
<dbReference type="Proteomes" id="UP001367508">
    <property type="component" value="Unassembled WGS sequence"/>
</dbReference>
<reference evidence="1 2" key="1">
    <citation type="submission" date="2024-01" db="EMBL/GenBank/DDBJ databases">
        <title>The genomes of 5 underutilized Papilionoideae crops provide insights into root nodulation and disease resistanc.</title>
        <authorList>
            <person name="Jiang F."/>
        </authorList>
    </citation>
    <scope>NUCLEOTIDE SEQUENCE [LARGE SCALE GENOMIC DNA]</scope>
    <source>
        <strain evidence="1">LVBAO_FW01</strain>
        <tissue evidence="1">Leaves</tissue>
    </source>
</reference>
<gene>
    <name evidence="1" type="ORF">VNO77_08642</name>
</gene>
<organism evidence="1 2">
    <name type="scientific">Canavalia gladiata</name>
    <name type="common">Sword bean</name>
    <name type="synonym">Dolichos gladiatus</name>
    <dbReference type="NCBI Taxonomy" id="3824"/>
    <lineage>
        <taxon>Eukaryota</taxon>
        <taxon>Viridiplantae</taxon>
        <taxon>Streptophyta</taxon>
        <taxon>Embryophyta</taxon>
        <taxon>Tracheophyta</taxon>
        <taxon>Spermatophyta</taxon>
        <taxon>Magnoliopsida</taxon>
        <taxon>eudicotyledons</taxon>
        <taxon>Gunneridae</taxon>
        <taxon>Pentapetalae</taxon>
        <taxon>rosids</taxon>
        <taxon>fabids</taxon>
        <taxon>Fabales</taxon>
        <taxon>Fabaceae</taxon>
        <taxon>Papilionoideae</taxon>
        <taxon>50 kb inversion clade</taxon>
        <taxon>NPAAA clade</taxon>
        <taxon>indigoferoid/millettioid clade</taxon>
        <taxon>Phaseoleae</taxon>
        <taxon>Canavalia</taxon>
    </lineage>
</organism>
<sequence length="95" mass="11094">MAERIQERGNLKARNDLSLVLASSPQQYERHYRLLFCSSRATAVPQLVSFALNLYATRSRLYQIIRIDDNWVLVRLNLRLKSSVNMLCEPQPMQN</sequence>
<proteinExistence type="predicted"/>
<evidence type="ECO:0000313" key="2">
    <source>
        <dbReference type="Proteomes" id="UP001367508"/>
    </source>
</evidence>
<name>A0AAN9M8N7_CANGL</name>
<keyword evidence="2" id="KW-1185">Reference proteome</keyword>
<comment type="caution">
    <text evidence="1">The sequence shown here is derived from an EMBL/GenBank/DDBJ whole genome shotgun (WGS) entry which is preliminary data.</text>
</comment>
<protein>
    <submittedName>
        <fullName evidence="1">Uncharacterized protein</fullName>
    </submittedName>
</protein>
<evidence type="ECO:0000313" key="1">
    <source>
        <dbReference type="EMBL" id="KAK7350265.1"/>
    </source>
</evidence>
<accession>A0AAN9M8N7</accession>